<dbReference type="InterPro" id="IPR038076">
    <property type="entry name" value="MgtE_N_sf"/>
</dbReference>
<feature type="domain" description="CBS" evidence="10">
    <location>
        <begin position="136"/>
        <end position="198"/>
    </location>
</feature>
<name>A0A839UPG5_9GAMM</name>
<comment type="caution">
    <text evidence="11">The sequence shown here is derived from an EMBL/GenBank/DDBJ whole genome shotgun (WGS) entry which is preliminary data.</text>
</comment>
<dbReference type="InterPro" id="IPR000644">
    <property type="entry name" value="CBS_dom"/>
</dbReference>
<evidence type="ECO:0000256" key="2">
    <source>
        <dbReference type="ARBA" id="ARBA00009749"/>
    </source>
</evidence>
<dbReference type="InterPro" id="IPR006668">
    <property type="entry name" value="Mg_transptr_MgtE_intracell_dom"/>
</dbReference>
<evidence type="ECO:0000313" key="12">
    <source>
        <dbReference type="Proteomes" id="UP000559987"/>
    </source>
</evidence>
<keyword evidence="12" id="KW-1185">Reference proteome</keyword>
<keyword evidence="4 9" id="KW-0812">Transmembrane</keyword>
<dbReference type="RefSeq" id="WP_183908158.1">
    <property type="nucleotide sequence ID" value="NZ_JACHXZ010000001.1"/>
</dbReference>
<keyword evidence="3 9" id="KW-0813">Transport</keyword>
<evidence type="ECO:0000256" key="4">
    <source>
        <dbReference type="ARBA" id="ARBA00022692"/>
    </source>
</evidence>
<proteinExistence type="inferred from homology"/>
<feature type="transmembrane region" description="Helical" evidence="9">
    <location>
        <begin position="384"/>
        <end position="410"/>
    </location>
</feature>
<feature type="transmembrane region" description="Helical" evidence="9">
    <location>
        <begin position="358"/>
        <end position="378"/>
    </location>
</feature>
<dbReference type="Pfam" id="PF03448">
    <property type="entry name" value="MgtE_N"/>
    <property type="match status" value="1"/>
</dbReference>
<dbReference type="Gene3D" id="1.10.357.20">
    <property type="entry name" value="SLC41 divalent cation transporters, integral membrane domain"/>
    <property type="match status" value="1"/>
</dbReference>
<evidence type="ECO:0000256" key="7">
    <source>
        <dbReference type="ARBA" id="ARBA00023136"/>
    </source>
</evidence>
<comment type="function">
    <text evidence="9">Acts as a magnesium transporter.</text>
</comment>
<evidence type="ECO:0000256" key="6">
    <source>
        <dbReference type="ARBA" id="ARBA00022989"/>
    </source>
</evidence>
<dbReference type="InterPro" id="IPR036739">
    <property type="entry name" value="SLC41_membr_dom_sf"/>
</dbReference>
<evidence type="ECO:0000256" key="3">
    <source>
        <dbReference type="ARBA" id="ARBA00022448"/>
    </source>
</evidence>
<dbReference type="SMART" id="SM00924">
    <property type="entry name" value="MgtE_N"/>
    <property type="match status" value="1"/>
</dbReference>
<evidence type="ECO:0000256" key="1">
    <source>
        <dbReference type="ARBA" id="ARBA00004141"/>
    </source>
</evidence>
<dbReference type="PROSITE" id="PS51371">
    <property type="entry name" value="CBS"/>
    <property type="match status" value="2"/>
</dbReference>
<evidence type="ECO:0000256" key="5">
    <source>
        <dbReference type="ARBA" id="ARBA00022842"/>
    </source>
</evidence>
<dbReference type="InterPro" id="IPR006667">
    <property type="entry name" value="SLC41_membr_dom"/>
</dbReference>
<feature type="transmembrane region" description="Helical" evidence="9">
    <location>
        <begin position="284"/>
        <end position="304"/>
    </location>
</feature>
<dbReference type="Proteomes" id="UP000559987">
    <property type="component" value="Unassembled WGS sequence"/>
</dbReference>
<dbReference type="EMBL" id="JACHXZ010000001">
    <property type="protein sequence ID" value="MBB3167438.1"/>
    <property type="molecule type" value="Genomic_DNA"/>
</dbReference>
<feature type="transmembrane region" description="Helical" evidence="9">
    <location>
        <begin position="316"/>
        <end position="337"/>
    </location>
</feature>
<comment type="subcellular location">
    <subcellularLocation>
        <location evidence="9">Cell membrane</location>
        <topology evidence="9">Multi-pass membrane protein</topology>
    </subcellularLocation>
    <subcellularLocation>
        <location evidence="1">Membrane</location>
        <topology evidence="1">Multi-pass membrane protein</topology>
    </subcellularLocation>
</comment>
<comment type="similarity">
    <text evidence="2 9">Belongs to the SLC41A transporter family.</text>
</comment>
<protein>
    <recommendedName>
        <fullName evidence="9">Magnesium transporter MgtE</fullName>
    </recommendedName>
</protein>
<evidence type="ECO:0000256" key="8">
    <source>
        <dbReference type="PROSITE-ProRule" id="PRU00703"/>
    </source>
</evidence>
<dbReference type="SMART" id="SM00116">
    <property type="entry name" value="CBS"/>
    <property type="match status" value="2"/>
</dbReference>
<dbReference type="Gene3D" id="3.10.580.10">
    <property type="entry name" value="CBS-domain"/>
    <property type="match status" value="1"/>
</dbReference>
<evidence type="ECO:0000259" key="10">
    <source>
        <dbReference type="PROSITE" id="PS51371"/>
    </source>
</evidence>
<dbReference type="PANTHER" id="PTHR43773:SF1">
    <property type="entry name" value="MAGNESIUM TRANSPORTER MGTE"/>
    <property type="match status" value="1"/>
</dbReference>
<dbReference type="Pfam" id="PF00571">
    <property type="entry name" value="CBS"/>
    <property type="match status" value="2"/>
</dbReference>
<dbReference type="SUPFAM" id="SSF54631">
    <property type="entry name" value="CBS-domain pair"/>
    <property type="match status" value="1"/>
</dbReference>
<dbReference type="SUPFAM" id="SSF161093">
    <property type="entry name" value="MgtE membrane domain-like"/>
    <property type="match status" value="1"/>
</dbReference>
<accession>A0A839UPG5</accession>
<gene>
    <name evidence="11" type="ORF">FHS30_000614</name>
</gene>
<feature type="domain" description="CBS" evidence="10">
    <location>
        <begin position="200"/>
        <end position="256"/>
    </location>
</feature>
<dbReference type="Gene3D" id="1.25.60.10">
    <property type="entry name" value="MgtE N-terminal domain-like"/>
    <property type="match status" value="1"/>
</dbReference>
<dbReference type="PANTHER" id="PTHR43773">
    <property type="entry name" value="MAGNESIUM TRANSPORTER MGTE"/>
    <property type="match status" value="1"/>
</dbReference>
<dbReference type="AlphaFoldDB" id="A0A839UPG5"/>
<dbReference type="GO" id="GO:0015095">
    <property type="term" value="F:magnesium ion transmembrane transporter activity"/>
    <property type="evidence" value="ECO:0007669"/>
    <property type="project" value="UniProtKB-UniRule"/>
</dbReference>
<reference evidence="11 12" key="1">
    <citation type="submission" date="2020-08" db="EMBL/GenBank/DDBJ databases">
        <title>Genomic Encyclopedia of Type Strains, Phase III (KMG-III): the genomes of soil and plant-associated and newly described type strains.</title>
        <authorList>
            <person name="Whitman W."/>
        </authorList>
    </citation>
    <scope>NUCLEOTIDE SEQUENCE [LARGE SCALE GENOMIC DNA]</scope>
    <source>
        <strain evidence="11 12">CECT 8571</strain>
    </source>
</reference>
<keyword evidence="7 9" id="KW-0472">Membrane</keyword>
<sequence>MDQAELRTHLVNLVAEPDKHQLRALLAHRHIADLSDAMMDFSPKEAAVLLDLLTLHDHAEAFSYMSEERQAMIAAVMPRNDLAALFSQMESDERADLFNRLTEEQRHAVLPGLAQAEREDVRRLASYPEKTAGALMTSDYATLRAHWTVKKALLRIRLEAPDKETIYQVYVVDKDRTLRGTLSLKQLILARPDATIAELMLTDVVSVAVDEDQEKVAEIVRHYDLLAVPVLDAEQKLVGIITYDDAMDAFVEEATEDAQKSASVAALGSSFKNIGLGQLYLKRIGWLLMLVFGALFSGAGIAFFEDIIAQQVALVFFLPLLVGSGGNAGSQAAALMIRALATGEVQMRDWLGLLGREIIVAGALGLTLALAVSALGWLRGGPEVAVIVAAAMVCVVLTGSLIGLCLPFVLSKIKLDPATASGPLVTTIVDATGVIIYLGFAQLVLSGSHSLF</sequence>
<dbReference type="GO" id="GO:0046872">
    <property type="term" value="F:metal ion binding"/>
    <property type="evidence" value="ECO:0007669"/>
    <property type="project" value="UniProtKB-KW"/>
</dbReference>
<dbReference type="GO" id="GO:0005886">
    <property type="term" value="C:plasma membrane"/>
    <property type="evidence" value="ECO:0007669"/>
    <property type="project" value="UniProtKB-SubCell"/>
</dbReference>
<dbReference type="Pfam" id="PF01769">
    <property type="entry name" value="MgtE"/>
    <property type="match status" value="1"/>
</dbReference>
<evidence type="ECO:0000256" key="9">
    <source>
        <dbReference type="RuleBase" id="RU362011"/>
    </source>
</evidence>
<dbReference type="InterPro" id="IPR006669">
    <property type="entry name" value="MgtE_transporter"/>
</dbReference>
<keyword evidence="9" id="KW-1003">Cell membrane</keyword>
<evidence type="ECO:0000313" key="11">
    <source>
        <dbReference type="EMBL" id="MBB3167438.1"/>
    </source>
</evidence>
<organism evidence="11 12">
    <name type="scientific">Simiduia aestuariiviva</name>
    <dbReference type="NCBI Taxonomy" id="1510459"/>
    <lineage>
        <taxon>Bacteria</taxon>
        <taxon>Pseudomonadati</taxon>
        <taxon>Pseudomonadota</taxon>
        <taxon>Gammaproteobacteria</taxon>
        <taxon>Cellvibrionales</taxon>
        <taxon>Cellvibrionaceae</taxon>
        <taxon>Simiduia</taxon>
    </lineage>
</organism>
<keyword evidence="5 9" id="KW-0460">Magnesium</keyword>
<dbReference type="InterPro" id="IPR046342">
    <property type="entry name" value="CBS_dom_sf"/>
</dbReference>
<comment type="subunit">
    <text evidence="9">Homodimer.</text>
</comment>
<keyword evidence="6 9" id="KW-1133">Transmembrane helix</keyword>
<keyword evidence="8" id="KW-0129">CBS domain</keyword>
<dbReference type="SUPFAM" id="SSF158791">
    <property type="entry name" value="MgtE N-terminal domain-like"/>
    <property type="match status" value="1"/>
</dbReference>
<dbReference type="CDD" id="cd04606">
    <property type="entry name" value="CBS_pair_Mg_transporter"/>
    <property type="match status" value="1"/>
</dbReference>
<keyword evidence="9" id="KW-0479">Metal-binding</keyword>
<dbReference type="NCBIfam" id="TIGR00400">
    <property type="entry name" value="mgtE"/>
    <property type="match status" value="1"/>
</dbReference>
<feature type="transmembrane region" description="Helical" evidence="9">
    <location>
        <begin position="422"/>
        <end position="445"/>
    </location>
</feature>